<evidence type="ECO:0000256" key="7">
    <source>
        <dbReference type="ARBA" id="ARBA00047899"/>
    </source>
</evidence>
<keyword evidence="3" id="KW-0808">Transferase</keyword>
<dbReference type="Gene3D" id="3.30.200.20">
    <property type="entry name" value="Phosphorylase Kinase, domain 1"/>
    <property type="match status" value="1"/>
</dbReference>
<dbReference type="GO" id="GO:0004674">
    <property type="term" value="F:protein serine/threonine kinase activity"/>
    <property type="evidence" value="ECO:0007669"/>
    <property type="project" value="UniProtKB-KW"/>
</dbReference>
<dbReference type="InterPro" id="IPR037215">
    <property type="entry name" value="GUN4-like_sf"/>
</dbReference>
<dbReference type="SUPFAM" id="SSF140869">
    <property type="entry name" value="GUN4-like"/>
    <property type="match status" value="1"/>
</dbReference>
<dbReference type="Gene3D" id="1.10.10.1770">
    <property type="entry name" value="Gun4-like"/>
    <property type="match status" value="1"/>
</dbReference>
<dbReference type="Gene3D" id="1.10.510.10">
    <property type="entry name" value="Transferase(Phosphotransferase) domain 1"/>
    <property type="match status" value="1"/>
</dbReference>
<evidence type="ECO:0000256" key="4">
    <source>
        <dbReference type="ARBA" id="ARBA00022741"/>
    </source>
</evidence>
<dbReference type="PROSITE" id="PS00107">
    <property type="entry name" value="PROTEIN_KINASE_ATP"/>
    <property type="match status" value="1"/>
</dbReference>
<dbReference type="PROSITE" id="PS50011">
    <property type="entry name" value="PROTEIN_KINASE_DOM"/>
    <property type="match status" value="1"/>
</dbReference>
<organism evidence="11 12">
    <name type="scientific">Gloeothece verrucosa (strain PCC 7822)</name>
    <name type="common">Cyanothece sp. (strain PCC 7822)</name>
    <dbReference type="NCBI Taxonomy" id="497965"/>
    <lineage>
        <taxon>Bacteria</taxon>
        <taxon>Bacillati</taxon>
        <taxon>Cyanobacteriota</taxon>
        <taxon>Cyanophyceae</taxon>
        <taxon>Oscillatoriophycideae</taxon>
        <taxon>Chroococcales</taxon>
        <taxon>Aphanothecaceae</taxon>
        <taxon>Gloeothece</taxon>
        <taxon>Gloeothece verrucosa</taxon>
    </lineage>
</organism>
<evidence type="ECO:0000256" key="8">
    <source>
        <dbReference type="ARBA" id="ARBA00048679"/>
    </source>
</evidence>
<dbReference type="EMBL" id="CP002198">
    <property type="protein sequence ID" value="ADN17102.1"/>
    <property type="molecule type" value="Genomic_DNA"/>
</dbReference>
<dbReference type="HOGENOM" id="CLU_000288_135_5_3"/>
<evidence type="ECO:0000256" key="1">
    <source>
        <dbReference type="ARBA" id="ARBA00012513"/>
    </source>
</evidence>
<proteinExistence type="predicted"/>
<sequence length="495" mass="56338">MMNISQCINPDCLAKNPPEHKFCLKCGAKLLLRDHYRAVRYIGEGGFGRTFEAVDEDRLNTPCVIKQFLPFQGGTQSLNKATELFKREAEQLRELGKHPQIPDLLSYFEQDGRLYLIQEYIEGQDLLKEHQQGRFSEAKTRQLLKDLLPILQFIHQKNVIHRDIKPENIIRRLDGSLVLIDFGIAKQLDLSGASRMGTITGTLGYAAPEQMRGVVQPASDLYSLGLTAIRLLTGCLPDDGAIDPLYDPIEMKWVWWQWAKQNGINVSSQLAKILDKMVRERMKERYQSAAEVLEVLNRETTEFSKGTVIQNEPVSLPRTYQEASAKKVSTLSQSQVLPKLSVKLYSSSGMDYGQLHDLLVEGKWEQANRETAKVILRAAGREKQGRLVDTRGLCTEDLQIIDQLWVQASKGRFGFSVQKRLWSLFNFKDDSATEQDLGRILGWFQKGKWLNYGDLQFSIDAREGHLPVVWGISRVDDWAGVFYFLSEIIKAGLLD</sequence>
<gene>
    <name evidence="11" type="ordered locus">Cyan7822_5221</name>
</gene>
<dbReference type="OrthoDB" id="437733at2"/>
<evidence type="ECO:0000256" key="2">
    <source>
        <dbReference type="ARBA" id="ARBA00022527"/>
    </source>
</evidence>
<keyword evidence="5 11" id="KW-0418">Kinase</keyword>
<dbReference type="Proteomes" id="UP000008206">
    <property type="component" value="Chromosome"/>
</dbReference>
<feature type="domain" description="Protein kinase" evidence="10">
    <location>
        <begin position="36"/>
        <end position="296"/>
    </location>
</feature>
<dbReference type="InterPro" id="IPR000719">
    <property type="entry name" value="Prot_kinase_dom"/>
</dbReference>
<evidence type="ECO:0000259" key="10">
    <source>
        <dbReference type="PROSITE" id="PS50011"/>
    </source>
</evidence>
<comment type="catalytic activity">
    <reaction evidence="8">
        <text>L-seryl-[protein] + ATP = O-phospho-L-seryl-[protein] + ADP + H(+)</text>
        <dbReference type="Rhea" id="RHEA:17989"/>
        <dbReference type="Rhea" id="RHEA-COMP:9863"/>
        <dbReference type="Rhea" id="RHEA-COMP:11604"/>
        <dbReference type="ChEBI" id="CHEBI:15378"/>
        <dbReference type="ChEBI" id="CHEBI:29999"/>
        <dbReference type="ChEBI" id="CHEBI:30616"/>
        <dbReference type="ChEBI" id="CHEBI:83421"/>
        <dbReference type="ChEBI" id="CHEBI:456216"/>
        <dbReference type="EC" id="2.7.11.1"/>
    </reaction>
</comment>
<reference evidence="12" key="1">
    <citation type="journal article" date="2011" name="MBio">
        <title>Novel metabolic attributes of the genus Cyanothece, comprising a group of unicellular nitrogen-fixing Cyanobacteria.</title>
        <authorList>
            <person name="Bandyopadhyay A."/>
            <person name="Elvitigala T."/>
            <person name="Welsh E."/>
            <person name="Stockel J."/>
            <person name="Liberton M."/>
            <person name="Min H."/>
            <person name="Sherman L.A."/>
            <person name="Pakrasi H.B."/>
        </authorList>
    </citation>
    <scope>NUCLEOTIDE SEQUENCE [LARGE SCALE GENOMIC DNA]</scope>
    <source>
        <strain evidence="12">PCC 7822</strain>
    </source>
</reference>
<dbReference type="CDD" id="cd16383">
    <property type="entry name" value="GUN4"/>
    <property type="match status" value="1"/>
</dbReference>
<keyword evidence="12" id="KW-1185">Reference proteome</keyword>
<dbReference type="Pfam" id="PF00069">
    <property type="entry name" value="Pkinase"/>
    <property type="match status" value="1"/>
</dbReference>
<evidence type="ECO:0000313" key="12">
    <source>
        <dbReference type="Proteomes" id="UP000008206"/>
    </source>
</evidence>
<dbReference type="eggNOG" id="COG0515">
    <property type="taxonomic scope" value="Bacteria"/>
</dbReference>
<protein>
    <recommendedName>
        <fullName evidence="1">non-specific serine/threonine protein kinase</fullName>
        <ecNumber evidence="1">2.7.11.1</ecNumber>
    </recommendedName>
</protein>
<evidence type="ECO:0000256" key="3">
    <source>
        <dbReference type="ARBA" id="ARBA00022679"/>
    </source>
</evidence>
<accession>E0U5Z3</accession>
<dbReference type="InterPro" id="IPR017441">
    <property type="entry name" value="Protein_kinase_ATP_BS"/>
</dbReference>
<dbReference type="CDD" id="cd14014">
    <property type="entry name" value="STKc_PknB_like"/>
    <property type="match status" value="1"/>
</dbReference>
<evidence type="ECO:0000256" key="6">
    <source>
        <dbReference type="ARBA" id="ARBA00022840"/>
    </source>
</evidence>
<keyword evidence="2 11" id="KW-0723">Serine/threonine-protein kinase</keyword>
<evidence type="ECO:0000256" key="9">
    <source>
        <dbReference type="PROSITE-ProRule" id="PRU10141"/>
    </source>
</evidence>
<dbReference type="PANTHER" id="PTHR24363:SF0">
    <property type="entry name" value="SERINE_THREONINE KINASE LIKE DOMAIN CONTAINING 1"/>
    <property type="match status" value="1"/>
</dbReference>
<dbReference type="Pfam" id="PF05419">
    <property type="entry name" value="GUN4"/>
    <property type="match status" value="1"/>
</dbReference>
<dbReference type="PANTHER" id="PTHR24363">
    <property type="entry name" value="SERINE/THREONINE PROTEIN KINASE"/>
    <property type="match status" value="1"/>
</dbReference>
<dbReference type="Gene3D" id="1.25.40.620">
    <property type="match status" value="1"/>
</dbReference>
<name>E0U5Z3_GLOV7</name>
<dbReference type="AlphaFoldDB" id="E0U5Z3"/>
<feature type="binding site" evidence="9">
    <location>
        <position position="66"/>
    </location>
    <ligand>
        <name>ATP</name>
        <dbReference type="ChEBI" id="CHEBI:30616"/>
    </ligand>
</feature>
<dbReference type="GO" id="GO:0005524">
    <property type="term" value="F:ATP binding"/>
    <property type="evidence" value="ECO:0007669"/>
    <property type="project" value="UniProtKB-UniRule"/>
</dbReference>
<evidence type="ECO:0000313" key="11">
    <source>
        <dbReference type="EMBL" id="ADN17102.1"/>
    </source>
</evidence>
<dbReference type="KEGG" id="cyj:Cyan7822_5221"/>
<dbReference type="STRING" id="497965.Cyan7822_5221"/>
<dbReference type="InterPro" id="IPR011009">
    <property type="entry name" value="Kinase-like_dom_sf"/>
</dbReference>
<evidence type="ECO:0000256" key="5">
    <source>
        <dbReference type="ARBA" id="ARBA00022777"/>
    </source>
</evidence>
<dbReference type="SMART" id="SM00220">
    <property type="entry name" value="S_TKc"/>
    <property type="match status" value="1"/>
</dbReference>
<dbReference type="RefSeq" id="WP_013325140.1">
    <property type="nucleotide sequence ID" value="NC_014501.1"/>
</dbReference>
<dbReference type="NCBIfam" id="NF045510">
    <property type="entry name" value="4Cys_prefix_kin"/>
    <property type="match status" value="1"/>
</dbReference>
<keyword evidence="6 9" id="KW-0067">ATP-binding</keyword>
<dbReference type="InterPro" id="IPR008629">
    <property type="entry name" value="GUN4-like"/>
</dbReference>
<comment type="catalytic activity">
    <reaction evidence="7">
        <text>L-threonyl-[protein] + ATP = O-phospho-L-threonyl-[protein] + ADP + H(+)</text>
        <dbReference type="Rhea" id="RHEA:46608"/>
        <dbReference type="Rhea" id="RHEA-COMP:11060"/>
        <dbReference type="Rhea" id="RHEA-COMP:11605"/>
        <dbReference type="ChEBI" id="CHEBI:15378"/>
        <dbReference type="ChEBI" id="CHEBI:30013"/>
        <dbReference type="ChEBI" id="CHEBI:30616"/>
        <dbReference type="ChEBI" id="CHEBI:61977"/>
        <dbReference type="ChEBI" id="CHEBI:456216"/>
        <dbReference type="EC" id="2.7.11.1"/>
    </reaction>
</comment>
<dbReference type="EC" id="2.7.11.1" evidence="1"/>
<dbReference type="SUPFAM" id="SSF56112">
    <property type="entry name" value="Protein kinase-like (PK-like)"/>
    <property type="match status" value="1"/>
</dbReference>
<keyword evidence="4 9" id="KW-0547">Nucleotide-binding</keyword>